<organism evidence="1">
    <name type="scientific">Peptoniphilus harei</name>
    <dbReference type="NCBI Taxonomy" id="54005"/>
    <lineage>
        <taxon>Bacteria</taxon>
        <taxon>Bacillati</taxon>
        <taxon>Bacillota</taxon>
        <taxon>Tissierellia</taxon>
        <taxon>Tissierellales</taxon>
        <taxon>Peptoniphilaceae</taxon>
        <taxon>Peptoniphilus</taxon>
    </lineage>
</organism>
<sequence>MSYILILSSKKRGLGLSIFILKYSIYFDFNFKNFYAYIKAN</sequence>
<dbReference type="AlphaFoldDB" id="A0A133PQU7"/>
<dbReference type="Proteomes" id="UP000070174">
    <property type="component" value="Unassembled WGS sequence"/>
</dbReference>
<accession>A0A133PQU7</accession>
<gene>
    <name evidence="1" type="ORF">HMPREF3229_00612</name>
</gene>
<reference evidence="1 2" key="1">
    <citation type="submission" date="2016-01" db="EMBL/GenBank/DDBJ databases">
        <authorList>
            <person name="Oliw E.H."/>
        </authorList>
    </citation>
    <scope>NUCLEOTIDE SEQUENCE [LARGE SCALE GENOMIC DNA]</scope>
    <source>
        <strain evidence="1 2">CMW7756A</strain>
    </source>
</reference>
<evidence type="ECO:0000313" key="1">
    <source>
        <dbReference type="EMBL" id="KXA31014.1"/>
    </source>
</evidence>
<dbReference type="PATRIC" id="fig|54005.3.peg.604"/>
<proteinExistence type="predicted"/>
<name>A0A133PQU7_9FIRM</name>
<protein>
    <submittedName>
        <fullName evidence="1">Uncharacterized protein</fullName>
    </submittedName>
</protein>
<evidence type="ECO:0000313" key="2">
    <source>
        <dbReference type="Proteomes" id="UP000070174"/>
    </source>
</evidence>
<comment type="caution">
    <text evidence="1">The sequence shown here is derived from an EMBL/GenBank/DDBJ whole genome shotgun (WGS) entry which is preliminary data.</text>
</comment>
<dbReference type="EMBL" id="LRQE01000021">
    <property type="protein sequence ID" value="KXA31014.1"/>
    <property type="molecule type" value="Genomic_DNA"/>
</dbReference>